<dbReference type="InterPro" id="IPR027417">
    <property type="entry name" value="P-loop_NTPase"/>
</dbReference>
<proteinExistence type="predicted"/>
<evidence type="ECO:0000256" key="1">
    <source>
        <dbReference type="ARBA" id="ARBA00022741"/>
    </source>
</evidence>
<evidence type="ECO:0000256" key="2">
    <source>
        <dbReference type="ARBA" id="ARBA00022840"/>
    </source>
</evidence>
<keyword evidence="5" id="KW-1185">Reference proteome</keyword>
<keyword evidence="2 4" id="KW-0067">ATP-binding</keyword>
<dbReference type="Pfam" id="PF00005">
    <property type="entry name" value="ABC_tran"/>
    <property type="match status" value="1"/>
</dbReference>
<dbReference type="GO" id="GO:0005886">
    <property type="term" value="C:plasma membrane"/>
    <property type="evidence" value="ECO:0007669"/>
    <property type="project" value="TreeGrafter"/>
</dbReference>
<dbReference type="InterPro" id="IPR003593">
    <property type="entry name" value="AAA+_ATPase"/>
</dbReference>
<evidence type="ECO:0000313" key="4">
    <source>
        <dbReference type="EMBL" id="SIQ19872.1"/>
    </source>
</evidence>
<evidence type="ECO:0000313" key="5">
    <source>
        <dbReference type="Proteomes" id="UP000186400"/>
    </source>
</evidence>
<protein>
    <submittedName>
        <fullName evidence="4">Phospholipid/cholesterol/gamma-HCH transport system ATP-binding protein</fullName>
    </submittedName>
</protein>
<dbReference type="AlphaFoldDB" id="A0A1N6QTN6"/>
<dbReference type="STRING" id="159291.SAMN05920897_10541"/>
<dbReference type="SMART" id="SM00382">
    <property type="entry name" value="AAA"/>
    <property type="match status" value="1"/>
</dbReference>
<name>A0A1N6QTN6_9SPIO</name>
<accession>A0A1N6QTN6</accession>
<dbReference type="GO" id="GO:0016887">
    <property type="term" value="F:ATP hydrolysis activity"/>
    <property type="evidence" value="ECO:0007669"/>
    <property type="project" value="InterPro"/>
</dbReference>
<dbReference type="InterPro" id="IPR003439">
    <property type="entry name" value="ABC_transporter-like_ATP-bd"/>
</dbReference>
<dbReference type="GO" id="GO:0022857">
    <property type="term" value="F:transmembrane transporter activity"/>
    <property type="evidence" value="ECO:0007669"/>
    <property type="project" value="TreeGrafter"/>
</dbReference>
<sequence length="280" mass="30652">MIFMDMTMERVDTEHTTIELQKAGFSHSGETLLQETSLSISEGSCVLVMGPSGAGKSLLLKILAGIIPLTTGRITLGGTDLGQASNREMKSLRTRQGFVFQDAALWQNLSIRQNLSLPLQYNGPHRSPRQIEERIASLANRIGFYQSLDLRPARLSSGSQMMVGIMRALMTDPEICFLDEPSNGLDTATQQNLLDILQDLKQRGKTLVIASHDSTIASRLADQFLLIDQGEVIFFDTAHNSTRAENSRVREILQGVLGLSATYDADILDILGGGDENPFG</sequence>
<reference evidence="4 5" key="1">
    <citation type="submission" date="2017-01" db="EMBL/GenBank/DDBJ databases">
        <authorList>
            <person name="Mah S.A."/>
            <person name="Swanson W.J."/>
            <person name="Moy G.W."/>
            <person name="Vacquier V.D."/>
        </authorList>
    </citation>
    <scope>NUCLEOTIDE SEQUENCE [LARGE SCALE GENOMIC DNA]</scope>
    <source>
        <strain evidence="4 5">ASpG1</strain>
    </source>
</reference>
<dbReference type="SUPFAM" id="SSF52540">
    <property type="entry name" value="P-loop containing nucleoside triphosphate hydrolases"/>
    <property type="match status" value="1"/>
</dbReference>
<dbReference type="EMBL" id="FTMS01000005">
    <property type="protein sequence ID" value="SIQ19872.1"/>
    <property type="molecule type" value="Genomic_DNA"/>
</dbReference>
<dbReference type="GO" id="GO:0005524">
    <property type="term" value="F:ATP binding"/>
    <property type="evidence" value="ECO:0007669"/>
    <property type="project" value="UniProtKB-KW"/>
</dbReference>
<feature type="domain" description="ABC transporter" evidence="3">
    <location>
        <begin position="18"/>
        <end position="254"/>
    </location>
</feature>
<gene>
    <name evidence="4" type="ORF">SAMN05920897_10541</name>
</gene>
<dbReference type="PROSITE" id="PS50893">
    <property type="entry name" value="ABC_TRANSPORTER_2"/>
    <property type="match status" value="1"/>
</dbReference>
<dbReference type="InterPro" id="IPR015854">
    <property type="entry name" value="ABC_transpr_LolD-like"/>
</dbReference>
<dbReference type="Gene3D" id="3.40.50.300">
    <property type="entry name" value="P-loop containing nucleotide triphosphate hydrolases"/>
    <property type="match status" value="1"/>
</dbReference>
<keyword evidence="1" id="KW-0547">Nucleotide-binding</keyword>
<evidence type="ECO:0000259" key="3">
    <source>
        <dbReference type="PROSITE" id="PS50893"/>
    </source>
</evidence>
<organism evidence="4 5">
    <name type="scientific">Alkalispirochaeta americana</name>
    <dbReference type="NCBI Taxonomy" id="159291"/>
    <lineage>
        <taxon>Bacteria</taxon>
        <taxon>Pseudomonadati</taxon>
        <taxon>Spirochaetota</taxon>
        <taxon>Spirochaetia</taxon>
        <taxon>Spirochaetales</taxon>
        <taxon>Spirochaetaceae</taxon>
        <taxon>Alkalispirochaeta</taxon>
    </lineage>
</organism>
<dbReference type="Proteomes" id="UP000186400">
    <property type="component" value="Unassembled WGS sequence"/>
</dbReference>
<dbReference type="PANTHER" id="PTHR24220">
    <property type="entry name" value="IMPORT ATP-BINDING PROTEIN"/>
    <property type="match status" value="1"/>
</dbReference>